<dbReference type="GeneID" id="2847034"/>
<reference evidence="1" key="2">
    <citation type="journal article" date="2004" name="Mol. Biol. Evol.">
        <title>The complete mitochondrial DNA sequence of the green alga Pseudendoclonium akinetum (Ulvophyceae) highlights distinctive evolutionary trends in the chlorophyta and suggests a sister-group relationship between the Ulvophyceae and Chlorophyceae.</title>
        <authorList>
            <person name="Pombert J.F."/>
            <person name="Otis C."/>
            <person name="Lemieux C."/>
            <person name="Turmel M."/>
        </authorList>
    </citation>
    <scope>NUCLEOTIDE SEQUENCE</scope>
    <source>
        <strain evidence="1">UTEX 1912</strain>
    </source>
</reference>
<proteinExistence type="predicted"/>
<accession>Q6UVW5</accession>
<dbReference type="RefSeq" id="YP_025750.1">
    <property type="nucleotide sequence ID" value="NC_005926.1"/>
</dbReference>
<sequence length="61" mass="7150">MQAMIKDSLPLINIIYYLYPKSRNTAVRTHLWLWANQLVGYIEIGRVRSGIASYCKHLKKN</sequence>
<dbReference type="EMBL" id="AY359242">
    <property type="protein sequence ID" value="AAQ18711.1"/>
    <property type="molecule type" value="Genomic_DNA"/>
</dbReference>
<dbReference type="AlphaFoldDB" id="Q6UVW5"/>
<name>Q6UVW5_TUPAK</name>
<gene>
    <name evidence="1" type="primary">orf61</name>
</gene>
<organism evidence="1">
    <name type="scientific">Tupiella akineta</name>
    <name type="common">Green alga</name>
    <name type="synonym">Pseudendoclonium akinetum</name>
    <dbReference type="NCBI Taxonomy" id="160070"/>
    <lineage>
        <taxon>Eukaryota</taxon>
        <taxon>Viridiplantae</taxon>
        <taxon>Chlorophyta</taxon>
        <taxon>core chlorophytes</taxon>
        <taxon>Ulvophyceae</taxon>
        <taxon>OUU clade</taxon>
        <taxon>Ulotrichales</taxon>
        <taxon>Tupiellaceae</taxon>
        <taxon>Tupiella</taxon>
    </lineage>
</organism>
<evidence type="ECO:0000313" key="1">
    <source>
        <dbReference type="EMBL" id="AAQ18711.1"/>
    </source>
</evidence>
<protein>
    <submittedName>
        <fullName evidence="1">Uncharacterized protein</fullName>
    </submittedName>
</protein>
<reference evidence="1" key="1">
    <citation type="submission" date="2003-08" db="EMBL/GenBank/DDBJ databases">
        <authorList>
            <person name="Pombert J.-F."/>
            <person name="Otis C."/>
            <person name="Lemieux C."/>
            <person name="Turmel M."/>
        </authorList>
    </citation>
    <scope>NUCLEOTIDE SEQUENCE</scope>
    <source>
        <strain evidence="1">UTEX 1912</strain>
    </source>
</reference>
<geneLocation type="mitochondrion" evidence="1"/>
<keyword evidence="1" id="KW-0496">Mitochondrion</keyword>